<dbReference type="STRING" id="420662.Mpe_A0317"/>
<dbReference type="EMBL" id="CP000555">
    <property type="protein sequence ID" value="ABM93279.1"/>
    <property type="molecule type" value="Genomic_DNA"/>
</dbReference>
<dbReference type="InterPro" id="IPR058581">
    <property type="entry name" value="TM_HPP"/>
</dbReference>
<dbReference type="AlphaFoldDB" id="A2SCJ0"/>
<dbReference type="eggNOG" id="COG3448">
    <property type="taxonomic scope" value="Bacteria"/>
</dbReference>
<dbReference type="RefSeq" id="WP_011827918.1">
    <property type="nucleotide sequence ID" value="NC_008825.1"/>
</dbReference>
<feature type="transmembrane region" description="Helical" evidence="3">
    <location>
        <begin position="128"/>
        <end position="145"/>
    </location>
</feature>
<dbReference type="InterPro" id="IPR046342">
    <property type="entry name" value="CBS_dom_sf"/>
</dbReference>
<feature type="transmembrane region" description="Helical" evidence="3">
    <location>
        <begin position="54"/>
        <end position="70"/>
    </location>
</feature>
<dbReference type="InterPro" id="IPR051257">
    <property type="entry name" value="Diverse_CBS-Domain"/>
</dbReference>
<dbReference type="Gene3D" id="3.10.580.10">
    <property type="entry name" value="CBS-domain"/>
    <property type="match status" value="1"/>
</dbReference>
<dbReference type="CDD" id="cd04600">
    <property type="entry name" value="CBS_pair_HPP_assoc"/>
    <property type="match status" value="1"/>
</dbReference>
<evidence type="ECO:0000259" key="4">
    <source>
        <dbReference type="PROSITE" id="PS51371"/>
    </source>
</evidence>
<dbReference type="PANTHER" id="PTHR43080">
    <property type="entry name" value="CBS DOMAIN-CONTAINING PROTEIN CBSX3, MITOCHONDRIAL"/>
    <property type="match status" value="1"/>
</dbReference>
<keyword evidence="3" id="KW-1133">Transmembrane helix</keyword>
<keyword evidence="3" id="KW-0472">Membrane</keyword>
<feature type="domain" description="CBS" evidence="4">
    <location>
        <begin position="320"/>
        <end position="374"/>
    </location>
</feature>
<dbReference type="SMART" id="SM00116">
    <property type="entry name" value="CBS"/>
    <property type="match status" value="2"/>
</dbReference>
<protein>
    <submittedName>
        <fullName evidence="5">CBS domain protein</fullName>
    </submittedName>
</protein>
<dbReference type="Pfam" id="PF04982">
    <property type="entry name" value="TM_HPP"/>
    <property type="match status" value="1"/>
</dbReference>
<dbReference type="PANTHER" id="PTHR43080:SF29">
    <property type="entry name" value="OS02G0818000 PROTEIN"/>
    <property type="match status" value="1"/>
</dbReference>
<sequence length="374" mass="39738">MIWPPLRAWLPARLPVGPTERARAALGAALGLLLTGLLSRWVAAQWPGADVPWLVAPLGASAVLVFAVPASPLAQPWSVVGGNTASALIGIACAHLIPDPAWAGAIAVGLAIAAMFALRCLHPPGGAMALLTALAGIGSFGFAWFPTCVNSVLLVLAGAAYNSATRRPYPHAQLATPPGPGGDETHRFSDADLDAVLERYGQVIDVSRDDLVALLHAAEGEAYRRRFGATLCADIMTREVVTVSFGTELQDAWALLREHRIKALPVVDRARRVVGIVTLADFLRHADLDVHEGWSARLRSFIRRTPATHSDKPEVVGQIMTRQVRVASEDRPVAELVPLFAQGGHHHIPIVGPEARLVGMLTQSDVVSALSRVG</sequence>
<evidence type="ECO:0000256" key="2">
    <source>
        <dbReference type="PROSITE-ProRule" id="PRU00703"/>
    </source>
</evidence>
<feature type="transmembrane region" description="Helical" evidence="3">
    <location>
        <begin position="103"/>
        <end position="121"/>
    </location>
</feature>
<evidence type="ECO:0000256" key="3">
    <source>
        <dbReference type="SAM" id="Phobius"/>
    </source>
</evidence>
<dbReference type="InterPro" id="IPR000644">
    <property type="entry name" value="CBS_dom"/>
</dbReference>
<dbReference type="SUPFAM" id="SSF54631">
    <property type="entry name" value="CBS-domain pair"/>
    <property type="match status" value="1"/>
</dbReference>
<dbReference type="KEGG" id="mpt:Mpe_A0317"/>
<evidence type="ECO:0000256" key="1">
    <source>
        <dbReference type="ARBA" id="ARBA00023122"/>
    </source>
</evidence>
<feature type="domain" description="CBS" evidence="4">
    <location>
        <begin position="236"/>
        <end position="293"/>
    </location>
</feature>
<keyword evidence="3" id="KW-0812">Transmembrane</keyword>
<dbReference type="HOGENOM" id="CLU_040397_1_1_4"/>
<keyword evidence="1 2" id="KW-0129">CBS domain</keyword>
<gene>
    <name evidence="5" type="ordered locus">Mpe_A0317</name>
</gene>
<organism evidence="5 6">
    <name type="scientific">Methylibium petroleiphilum (strain ATCC BAA-1232 / LMG 22953 / PM1)</name>
    <dbReference type="NCBI Taxonomy" id="420662"/>
    <lineage>
        <taxon>Bacteria</taxon>
        <taxon>Pseudomonadati</taxon>
        <taxon>Pseudomonadota</taxon>
        <taxon>Betaproteobacteria</taxon>
        <taxon>Burkholderiales</taxon>
        <taxon>Sphaerotilaceae</taxon>
        <taxon>Methylibium</taxon>
    </lineage>
</organism>
<dbReference type="PROSITE" id="PS51371">
    <property type="entry name" value="CBS"/>
    <property type="match status" value="2"/>
</dbReference>
<dbReference type="Proteomes" id="UP000000366">
    <property type="component" value="Chromosome"/>
</dbReference>
<reference evidence="5 6" key="1">
    <citation type="journal article" date="2007" name="J. Bacteriol.">
        <title>Whole-genome analysis of the methyl tert-butyl ether-degrading beta-proteobacterium Methylibium petroleiphilum PM1.</title>
        <authorList>
            <person name="Kane S.R."/>
            <person name="Chakicherla A.Y."/>
            <person name="Chain P.S.G."/>
            <person name="Schmidt R."/>
            <person name="Shin M.W."/>
            <person name="Legler T.C."/>
            <person name="Scow K.M."/>
            <person name="Larimer F.W."/>
            <person name="Lucas S.M."/>
            <person name="Richardson P.M."/>
            <person name="Hristova K.R."/>
        </authorList>
    </citation>
    <scope>NUCLEOTIDE SEQUENCE [LARGE SCALE GENOMIC DNA]</scope>
    <source>
        <strain evidence="6">ATCC BAA-1232 / LMG 22953 / PM1</strain>
    </source>
</reference>
<dbReference type="Pfam" id="PF00571">
    <property type="entry name" value="CBS"/>
    <property type="match status" value="2"/>
</dbReference>
<keyword evidence="6" id="KW-1185">Reference proteome</keyword>
<evidence type="ECO:0000313" key="5">
    <source>
        <dbReference type="EMBL" id="ABM93279.1"/>
    </source>
</evidence>
<evidence type="ECO:0000313" key="6">
    <source>
        <dbReference type="Proteomes" id="UP000000366"/>
    </source>
</evidence>
<name>A2SCJ0_METPP</name>
<accession>A2SCJ0</accession>
<proteinExistence type="predicted"/>